<dbReference type="AlphaFoldDB" id="A0A318D3Q7"/>
<dbReference type="EMBL" id="QICH01000003">
    <property type="protein sequence ID" value="PXF62485.1"/>
    <property type="molecule type" value="Genomic_DNA"/>
</dbReference>
<name>A0A318D3Q7_9GAMM</name>
<accession>A0A318D3Q7</accession>
<proteinExistence type="predicted"/>
<comment type="caution">
    <text evidence="1">The sequence shown here is derived from an EMBL/GenBank/DDBJ whole genome shotgun (WGS) entry which is preliminary data.</text>
</comment>
<reference evidence="1 2" key="1">
    <citation type="submission" date="2018-05" db="EMBL/GenBank/DDBJ databases">
        <title>Kangiella spongicola genome sequence.</title>
        <authorList>
            <person name="Maclea K.S."/>
            <person name="Goen A.E."/>
            <person name="Kelley C."/>
            <person name="Underriner A."/>
            <person name="Silverwood T."/>
            <person name="Trachtenberg A.M."/>
        </authorList>
    </citation>
    <scope>NUCLEOTIDE SEQUENCE [LARGE SCALE GENOMIC DNA]</scope>
    <source>
        <strain evidence="1 2">ATCC BAA-2076</strain>
    </source>
</reference>
<keyword evidence="2" id="KW-1185">Reference proteome</keyword>
<dbReference type="Pfam" id="PF04315">
    <property type="entry name" value="EpmC"/>
    <property type="match status" value="1"/>
</dbReference>
<dbReference type="OrthoDB" id="5298591at2"/>
<evidence type="ECO:0000313" key="2">
    <source>
        <dbReference type="Proteomes" id="UP000247689"/>
    </source>
</evidence>
<keyword evidence="1" id="KW-0808">Transferase</keyword>
<gene>
    <name evidence="1" type="ORF">DL796_09060</name>
</gene>
<dbReference type="GO" id="GO:0008483">
    <property type="term" value="F:transaminase activity"/>
    <property type="evidence" value="ECO:0007669"/>
    <property type="project" value="UniProtKB-KW"/>
</dbReference>
<evidence type="ECO:0000313" key="1">
    <source>
        <dbReference type="EMBL" id="PXF62485.1"/>
    </source>
</evidence>
<keyword evidence="1" id="KW-0032">Aminotransferase</keyword>
<organism evidence="1 2">
    <name type="scientific">Kangiella spongicola</name>
    <dbReference type="NCBI Taxonomy" id="796379"/>
    <lineage>
        <taxon>Bacteria</taxon>
        <taxon>Pseudomonadati</taxon>
        <taxon>Pseudomonadota</taxon>
        <taxon>Gammaproteobacteria</taxon>
        <taxon>Kangiellales</taxon>
        <taxon>Kangiellaceae</taxon>
        <taxon>Kangiella</taxon>
    </lineage>
</organism>
<protein>
    <submittedName>
        <fullName evidence="1">Diaminobutyrate-2-oxoglutarate aminotransferase</fullName>
    </submittedName>
</protein>
<dbReference type="Proteomes" id="UP000247689">
    <property type="component" value="Unassembled WGS sequence"/>
</dbReference>
<dbReference type="InterPro" id="IPR007411">
    <property type="entry name" value="EpmC"/>
</dbReference>
<sequence>MLYENSLKQSKDLSSELCVQQLAQVFNESFAEHKVTLKPGATEPFYQAADSTNGLATIHSTYDYFSSALHEVAHWCIAGKERRQLDDYGYWYAPDGRTAEQQALFYKVEVKPQALEWAFSLAAGVPFRLSLDNLNADTEALGDAKAFGYDVHTQLKSYFEHGFPPRATAMIQLLCKLYRSQQPIQLPTLNISRLMP</sequence>
<dbReference type="RefSeq" id="WP_110201394.1">
    <property type="nucleotide sequence ID" value="NZ_QICH01000003.1"/>
</dbReference>